<dbReference type="RefSeq" id="XP_012206404.1">
    <property type="nucleotide sequence ID" value="XM_012351014.1"/>
</dbReference>
<protein>
    <submittedName>
        <fullName evidence="1">Uncharacterized protein</fullName>
    </submittedName>
</protein>
<reference evidence="1 2" key="1">
    <citation type="journal article" date="2013" name="PLoS Genet.">
        <title>Distinctive expansion of potential virulence genes in the genome of the oomycete fish pathogen Saprolegnia parasitica.</title>
        <authorList>
            <person name="Jiang R.H."/>
            <person name="de Bruijn I."/>
            <person name="Haas B.J."/>
            <person name="Belmonte R."/>
            <person name="Lobach L."/>
            <person name="Christie J."/>
            <person name="van den Ackerveken G."/>
            <person name="Bottin A."/>
            <person name="Bulone V."/>
            <person name="Diaz-Moreno S.M."/>
            <person name="Dumas B."/>
            <person name="Fan L."/>
            <person name="Gaulin E."/>
            <person name="Govers F."/>
            <person name="Grenville-Briggs L.J."/>
            <person name="Horner N.R."/>
            <person name="Levin J.Z."/>
            <person name="Mammella M."/>
            <person name="Meijer H.J."/>
            <person name="Morris P."/>
            <person name="Nusbaum C."/>
            <person name="Oome S."/>
            <person name="Phillips A.J."/>
            <person name="van Rooyen D."/>
            <person name="Rzeszutek E."/>
            <person name="Saraiva M."/>
            <person name="Secombes C.J."/>
            <person name="Seidl M.F."/>
            <person name="Snel B."/>
            <person name="Stassen J.H."/>
            <person name="Sykes S."/>
            <person name="Tripathy S."/>
            <person name="van den Berg H."/>
            <person name="Vega-Arreguin J.C."/>
            <person name="Wawra S."/>
            <person name="Young S.K."/>
            <person name="Zeng Q."/>
            <person name="Dieguez-Uribeondo J."/>
            <person name="Russ C."/>
            <person name="Tyler B.M."/>
            <person name="van West P."/>
        </authorList>
    </citation>
    <scope>NUCLEOTIDE SEQUENCE [LARGE SCALE GENOMIC DNA]</scope>
    <source>
        <strain evidence="1 2">CBS 223.65</strain>
    </source>
</reference>
<accession>A0A067C7R0</accession>
<proteinExistence type="predicted"/>
<organism evidence="1 2">
    <name type="scientific">Saprolegnia parasitica (strain CBS 223.65)</name>
    <dbReference type="NCBI Taxonomy" id="695850"/>
    <lineage>
        <taxon>Eukaryota</taxon>
        <taxon>Sar</taxon>
        <taxon>Stramenopiles</taxon>
        <taxon>Oomycota</taxon>
        <taxon>Saprolegniomycetes</taxon>
        <taxon>Saprolegniales</taxon>
        <taxon>Saprolegniaceae</taxon>
        <taxon>Saprolegnia</taxon>
    </lineage>
</organism>
<evidence type="ECO:0000313" key="1">
    <source>
        <dbReference type="EMBL" id="KDO22847.1"/>
    </source>
</evidence>
<gene>
    <name evidence="1" type="ORF">SPRG_11984</name>
</gene>
<name>A0A067C7R0_SAPPC</name>
<evidence type="ECO:0000313" key="2">
    <source>
        <dbReference type="Proteomes" id="UP000030745"/>
    </source>
</evidence>
<dbReference type="Proteomes" id="UP000030745">
    <property type="component" value="Unassembled WGS sequence"/>
</dbReference>
<dbReference type="EMBL" id="KK583261">
    <property type="protein sequence ID" value="KDO22847.1"/>
    <property type="molecule type" value="Genomic_DNA"/>
</dbReference>
<dbReference type="VEuPathDB" id="FungiDB:SPRG_11984"/>
<dbReference type="AlphaFoldDB" id="A0A067C7R0"/>
<keyword evidence="2" id="KW-1185">Reference proteome</keyword>
<sequence length="635" mass="70460">MSDDDEGANAYHLRTFARDVAVPQCWLYKPGVKRNPTSTLGSIAVPSWPLPTETLAALATTYAGRVPAKDVVFHGFYDITRHEVMAQSYLLGQLDPEQGEYDEPLEFGKTLAHFAIDTTGDASTLTPATMQAPPHTFATVVYFFPSNCVGGAVTISLGHRTTTYEALDGRFLSFYNTCDVTVIPSRRDTGLLPFGPKARFTAPPLPSIQELQVAARNYARNDAIAVTIGLETRSLTPTFDSLVSRDKAVVDLLLVADVFDIALARGGICNDKNEDAWPRPETCHPLCKTPTSVRRHEYDGCFLLVWPKARRLRILGYGRTIALLRANVDGDVTEHLGYGSLQGLFEAAFRFFYPHSWIDYGGDPEQDTYAMASVDHGDVELIEAFMDIHDHWADDESMANWLLTVLRRFGAARFQHKLHMVKAASAFAAHLVHLAATGDTLAHSVAFDCIPLWWPRMLRDLTSSDCSTKKEELVNLFGIETYLLEHPIDVATSTYLHEHLPDVVVHKVAAYLTPPLGSLLDTVRADKCLVNNLPAVLWPQRDSLGRVRLATCVDLAVEYLRSGAERASCYNGHVLYLALLTAGTPAFATADADVQMRRRCFDFKSECVCLDKTKLTPLQALVLEEYLRRPTYGCL</sequence>
<dbReference type="KEGG" id="spar:SPRG_11984"/>
<dbReference type="GeneID" id="24133986"/>